<evidence type="ECO:0000259" key="1">
    <source>
        <dbReference type="SMART" id="SM01008"/>
    </source>
</evidence>
<dbReference type="InterPro" id="IPR036856">
    <property type="entry name" value="Ald_Oxase/Xan_DH_a/b_sf"/>
</dbReference>
<dbReference type="Pfam" id="PF02738">
    <property type="entry name" value="MoCoBD_1"/>
    <property type="match status" value="1"/>
</dbReference>
<dbReference type="GO" id="GO:0016491">
    <property type="term" value="F:oxidoreductase activity"/>
    <property type="evidence" value="ECO:0007669"/>
    <property type="project" value="InterPro"/>
</dbReference>
<keyword evidence="3" id="KW-1185">Reference proteome</keyword>
<dbReference type="Gene3D" id="3.90.1170.50">
    <property type="entry name" value="Aldehyde oxidase/xanthine dehydrogenase, a/b hammerhead"/>
    <property type="match status" value="1"/>
</dbReference>
<dbReference type="Gene3D" id="3.30.365.10">
    <property type="entry name" value="Aldehyde oxidase/xanthine dehydrogenase, molybdopterin binding domain"/>
    <property type="match status" value="4"/>
</dbReference>
<dbReference type="InterPro" id="IPR037165">
    <property type="entry name" value="AldOxase/xan_DH_Mopterin-bd_sf"/>
</dbReference>
<reference evidence="2 3" key="1">
    <citation type="submission" date="2016-09" db="EMBL/GenBank/DDBJ databases">
        <title>Acidihalobacter prosperus V6 (DSM14174).</title>
        <authorList>
            <person name="Khaleque H.N."/>
            <person name="Ramsay J.P."/>
            <person name="Murphy R.J.T."/>
            <person name="Kaksonen A.H."/>
            <person name="Boxall N.J."/>
            <person name="Watkin E.L.J."/>
        </authorList>
    </citation>
    <scope>NUCLEOTIDE SEQUENCE [LARGE SCALE GENOMIC DNA]</scope>
    <source>
        <strain evidence="2 3">V6</strain>
    </source>
</reference>
<dbReference type="PANTHER" id="PTHR11908">
    <property type="entry name" value="XANTHINE DEHYDROGENASE"/>
    <property type="match status" value="1"/>
</dbReference>
<name>A0A1D8KBP0_9GAMM</name>
<dbReference type="AlphaFoldDB" id="A0A1D8KBP0"/>
<dbReference type="EMBL" id="CP017448">
    <property type="protein sequence ID" value="AOV18379.1"/>
    <property type="molecule type" value="Genomic_DNA"/>
</dbReference>
<protein>
    <submittedName>
        <fullName evidence="2">Xanthine dehydrogenase</fullName>
    </submittedName>
</protein>
<dbReference type="GO" id="GO:0005506">
    <property type="term" value="F:iron ion binding"/>
    <property type="evidence" value="ECO:0007669"/>
    <property type="project" value="InterPro"/>
</dbReference>
<dbReference type="PANTHER" id="PTHR11908:SF157">
    <property type="entry name" value="XANTHINE DEHYDROGENASE SUBUNIT D-RELATED"/>
    <property type="match status" value="1"/>
</dbReference>
<feature type="domain" description="Aldehyde oxidase/xanthine dehydrogenase a/b hammerhead" evidence="1">
    <location>
        <begin position="32"/>
        <end position="137"/>
    </location>
</feature>
<dbReference type="InterPro" id="IPR016208">
    <property type="entry name" value="Ald_Oxase/xanthine_DH-like"/>
</dbReference>
<dbReference type="InterPro" id="IPR008274">
    <property type="entry name" value="AldOxase/xan_DH_MoCoBD1"/>
</dbReference>
<dbReference type="Pfam" id="PF20256">
    <property type="entry name" value="MoCoBD_2"/>
    <property type="match status" value="1"/>
</dbReference>
<accession>A0A1D8KBP0</accession>
<dbReference type="SUPFAM" id="SSF56003">
    <property type="entry name" value="Molybdenum cofactor-binding domain"/>
    <property type="match status" value="1"/>
</dbReference>
<dbReference type="SUPFAM" id="SSF54665">
    <property type="entry name" value="CO dehydrogenase molybdoprotein N-domain-like"/>
    <property type="match status" value="1"/>
</dbReference>
<proteinExistence type="predicted"/>
<dbReference type="InterPro" id="IPR046867">
    <property type="entry name" value="AldOxase/xan_DH_MoCoBD2"/>
</dbReference>
<dbReference type="Proteomes" id="UP000095342">
    <property type="component" value="Chromosome"/>
</dbReference>
<dbReference type="SMART" id="SM01008">
    <property type="entry name" value="Ald_Xan_dh_C"/>
    <property type="match status" value="1"/>
</dbReference>
<evidence type="ECO:0000313" key="2">
    <source>
        <dbReference type="EMBL" id="AOV18379.1"/>
    </source>
</evidence>
<gene>
    <name evidence="2" type="ORF">BJI67_02650</name>
</gene>
<organism evidence="2 3">
    <name type="scientific">Acidihalobacter aeolianus</name>
    <dbReference type="NCBI Taxonomy" id="2792603"/>
    <lineage>
        <taxon>Bacteria</taxon>
        <taxon>Pseudomonadati</taxon>
        <taxon>Pseudomonadota</taxon>
        <taxon>Gammaproteobacteria</taxon>
        <taxon>Chromatiales</taxon>
        <taxon>Ectothiorhodospiraceae</taxon>
        <taxon>Acidihalobacter</taxon>
    </lineage>
</organism>
<dbReference type="Pfam" id="PF01315">
    <property type="entry name" value="Ald_Xan_dh_C"/>
    <property type="match status" value="1"/>
</dbReference>
<evidence type="ECO:0000313" key="3">
    <source>
        <dbReference type="Proteomes" id="UP000095342"/>
    </source>
</evidence>
<sequence>MERGGALARRPGTLSDTIGTSPIRVDADDKLAGRARYVDDIVYPDMLHAATLRTCHPGGTLGGICLDPDRDWSEFVIVTAADIPGANCVKAIAEDQPVLAAGEYRHAAEPVALIAHPDRARLAEALAHIEVIETPGPEPLFDVDEALVSSRRIVPDNVFTDYTLAKGDLAEGERQAAAVIEGTFRTGAQEHVYIEPQGMIGHLMPDGELRIEGSMQCPYYVLDALVHATGLPAERIRVVQTATGGGFGGKEEYPSMIACHVALLALKASGRPVKMIYDRGEDMRATPKRHPSRSRVRVGADADGRLCLIDFDFALDGGAYTTLSPVVLSRGVIHAPGPYRCEHVRVRGRAVASNHPPFGAFRGFGAPQSIFALEAALDRLAERLGLDPAELRRRNLLAPGDRSATGQLAGDDAVADAVLAQALAESDYAQRRAAHEAWNRAGHRTRRGIGLATFCHGSGFTGNGEVNLRSRAGLRVTADGLVELLSSSTEIGQGMATTFTQIAADALQLPIARVRVAPTDTQVVPNSGPTVASRTCMVVGRLIQDAARTMIERLSAEAGLPGQYDEAAFAAACARLHAAGGNTVEIAQYRAPTGVEWDDQHFRGAAYASYAWATYVADVEVDLDTLAVSVRDFVAVQEIGRAVHPVIAAGQIEGGVAQGIGLALLEDVVWNDAGVMANDRITNYILPTSADLPPIRVFFQETADAPGPGGAKGIGELPMDGPAPAVANAVRHALGVNIDAVPILPEHLLAKLTTDHKDVA</sequence>
<dbReference type="KEGG" id="aaeo:BJI67_02650"/>
<dbReference type="InterPro" id="IPR000674">
    <property type="entry name" value="Ald_Oxase/Xan_DH_a/b"/>
</dbReference>